<organism evidence="1 2">
    <name type="scientific">Gymnopilus junonius</name>
    <name type="common">Spectacular rustgill mushroom</name>
    <name type="synonym">Gymnopilus spectabilis subsp. junonius</name>
    <dbReference type="NCBI Taxonomy" id="109634"/>
    <lineage>
        <taxon>Eukaryota</taxon>
        <taxon>Fungi</taxon>
        <taxon>Dikarya</taxon>
        <taxon>Basidiomycota</taxon>
        <taxon>Agaricomycotina</taxon>
        <taxon>Agaricomycetes</taxon>
        <taxon>Agaricomycetidae</taxon>
        <taxon>Agaricales</taxon>
        <taxon>Agaricineae</taxon>
        <taxon>Hymenogastraceae</taxon>
        <taxon>Gymnopilus</taxon>
    </lineage>
</organism>
<comment type="caution">
    <text evidence="1">The sequence shown here is derived from an EMBL/GenBank/DDBJ whole genome shotgun (WGS) entry which is preliminary data.</text>
</comment>
<protein>
    <submittedName>
        <fullName evidence="1">Uncharacterized protein</fullName>
    </submittedName>
</protein>
<evidence type="ECO:0000313" key="2">
    <source>
        <dbReference type="Proteomes" id="UP000724874"/>
    </source>
</evidence>
<proteinExistence type="predicted"/>
<keyword evidence="2" id="KW-1185">Reference proteome</keyword>
<reference evidence="1" key="1">
    <citation type="submission" date="2020-11" db="EMBL/GenBank/DDBJ databases">
        <authorList>
            <consortium name="DOE Joint Genome Institute"/>
            <person name="Ahrendt S."/>
            <person name="Riley R."/>
            <person name="Andreopoulos W."/>
            <person name="LaButti K."/>
            <person name="Pangilinan J."/>
            <person name="Ruiz-duenas F.J."/>
            <person name="Barrasa J.M."/>
            <person name="Sanchez-Garcia M."/>
            <person name="Camarero S."/>
            <person name="Miyauchi S."/>
            <person name="Serrano A."/>
            <person name="Linde D."/>
            <person name="Babiker R."/>
            <person name="Drula E."/>
            <person name="Ayuso-Fernandez I."/>
            <person name="Pacheco R."/>
            <person name="Padilla G."/>
            <person name="Ferreira P."/>
            <person name="Barriuso J."/>
            <person name="Kellner H."/>
            <person name="Castanera R."/>
            <person name="Alfaro M."/>
            <person name="Ramirez L."/>
            <person name="Pisabarro A.G."/>
            <person name="Kuo A."/>
            <person name="Tritt A."/>
            <person name="Lipzen A."/>
            <person name="He G."/>
            <person name="Yan M."/>
            <person name="Ng V."/>
            <person name="Cullen D."/>
            <person name="Martin F."/>
            <person name="Rosso M.-N."/>
            <person name="Henrissat B."/>
            <person name="Hibbett D."/>
            <person name="Martinez A.T."/>
            <person name="Grigoriev I.V."/>
        </authorList>
    </citation>
    <scope>NUCLEOTIDE SEQUENCE</scope>
    <source>
        <strain evidence="1">AH 44721</strain>
    </source>
</reference>
<name>A0A9P5NTK9_GYMJU</name>
<evidence type="ECO:0000313" key="1">
    <source>
        <dbReference type="EMBL" id="KAF8904760.1"/>
    </source>
</evidence>
<dbReference type="Proteomes" id="UP000724874">
    <property type="component" value="Unassembled WGS sequence"/>
</dbReference>
<sequence>MTRENGLIRHRFIRSTSATIKCLTSSERIQDLPGCWNMLIENAEKIYERHKFDGIRDIGDLVLVTKIDTDMRVSSYSWKSEDETATPPPFIEFVENEVPAPDEPWGYWEVNDQSYVTITETRCLQSIGFVQLDACDLNPSPTANPFTPATL</sequence>
<gene>
    <name evidence="1" type="ORF">CPB84DRAFT_655161</name>
</gene>
<dbReference type="AlphaFoldDB" id="A0A9P5NTK9"/>
<dbReference type="EMBL" id="JADNYJ010000025">
    <property type="protein sequence ID" value="KAF8904760.1"/>
    <property type="molecule type" value="Genomic_DNA"/>
</dbReference>
<accession>A0A9P5NTK9</accession>